<protein>
    <submittedName>
        <fullName evidence="2">Uncharacterized protein LOC118349385</fullName>
    </submittedName>
</protein>
<dbReference type="InParanoid" id="A0A6P9F0W7"/>
<evidence type="ECO:0000313" key="1">
    <source>
        <dbReference type="Proteomes" id="UP000235220"/>
    </source>
</evidence>
<dbReference type="OrthoDB" id="1294694at2759"/>
<name>A0A6P9F0W7_JUGRE</name>
<accession>A0A6P9F0W7</accession>
<dbReference type="AlphaFoldDB" id="A0A6P9F0W7"/>
<keyword evidence="1" id="KW-1185">Reference proteome</keyword>
<dbReference type="GeneID" id="118349385"/>
<dbReference type="KEGG" id="jre:118349385"/>
<organism evidence="1 2">
    <name type="scientific">Juglans regia</name>
    <name type="common">English walnut</name>
    <dbReference type="NCBI Taxonomy" id="51240"/>
    <lineage>
        <taxon>Eukaryota</taxon>
        <taxon>Viridiplantae</taxon>
        <taxon>Streptophyta</taxon>
        <taxon>Embryophyta</taxon>
        <taxon>Tracheophyta</taxon>
        <taxon>Spermatophyta</taxon>
        <taxon>Magnoliopsida</taxon>
        <taxon>eudicotyledons</taxon>
        <taxon>Gunneridae</taxon>
        <taxon>Pentapetalae</taxon>
        <taxon>rosids</taxon>
        <taxon>fabids</taxon>
        <taxon>Fagales</taxon>
        <taxon>Juglandaceae</taxon>
        <taxon>Juglans</taxon>
    </lineage>
</organism>
<gene>
    <name evidence="2" type="primary">LOC118349385</name>
</gene>
<proteinExistence type="predicted"/>
<dbReference type="Proteomes" id="UP000235220">
    <property type="component" value="Chromosome 9"/>
</dbReference>
<evidence type="ECO:0000313" key="2">
    <source>
        <dbReference type="RefSeq" id="XP_035549598.1"/>
    </source>
</evidence>
<dbReference type="RefSeq" id="XP_035549598.1">
    <property type="nucleotide sequence ID" value="XM_035693705.1"/>
</dbReference>
<sequence length="152" mass="17798">MRSGNEENLVDFFKEVRWSKKNDKFVTPMTEEKYNEMAAKMAKLEPEKRTKEAAATIFKEVLGHRPGYVRGLGEMVIPESSRQSTNARIVELTERAERSEKETAHYKTLHDDLRANVMLLMEKQDKYDKFLERYELERQTQGESHKETQGPA</sequence>
<reference evidence="2" key="1">
    <citation type="submission" date="2025-08" db="UniProtKB">
        <authorList>
            <consortium name="RefSeq"/>
        </authorList>
    </citation>
    <scope>IDENTIFICATION</scope>
    <source>
        <tissue evidence="2">Leaves</tissue>
    </source>
</reference>